<dbReference type="OrthoDB" id="9802805at2"/>
<keyword evidence="3" id="KW-0479">Metal-binding</keyword>
<evidence type="ECO:0000313" key="9">
    <source>
        <dbReference type="Proteomes" id="UP000240572"/>
    </source>
</evidence>
<comment type="caution">
    <text evidence="8">The sequence shown here is derived from an EMBL/GenBank/DDBJ whole genome shotgun (WGS) entry which is preliminary data.</text>
</comment>
<comment type="cofactor">
    <cofactor evidence="2">
        <name>Mg(2+)</name>
        <dbReference type="ChEBI" id="CHEBI:18420"/>
    </cofactor>
</comment>
<dbReference type="SUPFAM" id="SSF55811">
    <property type="entry name" value="Nudix"/>
    <property type="match status" value="1"/>
</dbReference>
<dbReference type="CDD" id="cd03426">
    <property type="entry name" value="NUDIX_CoAse_Nudt7"/>
    <property type="match status" value="1"/>
</dbReference>
<dbReference type="InterPro" id="IPR000086">
    <property type="entry name" value="NUDIX_hydrolase_dom"/>
</dbReference>
<dbReference type="EMBL" id="PYGD01000001">
    <property type="protein sequence ID" value="PSK95088.1"/>
    <property type="molecule type" value="Genomic_DNA"/>
</dbReference>
<dbReference type="AlphaFoldDB" id="A0A2P8DCZ0"/>
<gene>
    <name evidence="8" type="ORF">B0I18_1011252</name>
</gene>
<feature type="domain" description="Nudix hydrolase" evidence="7">
    <location>
        <begin position="44"/>
        <end position="178"/>
    </location>
</feature>
<evidence type="ECO:0000256" key="6">
    <source>
        <dbReference type="ARBA" id="ARBA00023211"/>
    </source>
</evidence>
<dbReference type="GO" id="GO:0010945">
    <property type="term" value="F:coenzyme A diphosphatase activity"/>
    <property type="evidence" value="ECO:0007669"/>
    <property type="project" value="InterPro"/>
</dbReference>
<keyword evidence="5" id="KW-0460">Magnesium</keyword>
<dbReference type="InterPro" id="IPR015797">
    <property type="entry name" value="NUDIX_hydrolase-like_dom_sf"/>
</dbReference>
<proteinExistence type="predicted"/>
<dbReference type="PANTHER" id="PTHR12992:SF11">
    <property type="entry name" value="MITOCHONDRIAL COENZYME A DIPHOSPHATASE NUDT8"/>
    <property type="match status" value="1"/>
</dbReference>
<dbReference type="RefSeq" id="WP_106521760.1">
    <property type="nucleotide sequence ID" value="NZ_PYGD01000001.1"/>
</dbReference>
<keyword evidence="4" id="KW-0378">Hydrolase</keyword>
<dbReference type="GO" id="GO:0046872">
    <property type="term" value="F:metal ion binding"/>
    <property type="evidence" value="ECO:0007669"/>
    <property type="project" value="UniProtKB-KW"/>
</dbReference>
<name>A0A2P8DCZ0_9BACT</name>
<comment type="cofactor">
    <cofactor evidence="1">
        <name>Mn(2+)</name>
        <dbReference type="ChEBI" id="CHEBI:29035"/>
    </cofactor>
</comment>
<evidence type="ECO:0000259" key="7">
    <source>
        <dbReference type="PROSITE" id="PS51462"/>
    </source>
</evidence>
<dbReference type="Proteomes" id="UP000240572">
    <property type="component" value="Unassembled WGS sequence"/>
</dbReference>
<sequence length="213" mass="24205">MEHQWSEWVNWLQQRLQQPLPGYEAQRKMMNINRPDVRVTPETARQSGVMLLLYPEAQDVRLVLIERTDDGGVHGGQIALPGGRKEDYDTDIVDTALREANEEVNLDRESVQVLGQLSPLYIPVSNFEVHPVIVVSDRKPELSPSEAEVARILYLSLSGIFADKDDVEVRPSGFPNMTIRTVAYMMNDTKYIWGATAMILSELEAIWEERPGQ</sequence>
<evidence type="ECO:0000313" key="8">
    <source>
        <dbReference type="EMBL" id="PSK95088.1"/>
    </source>
</evidence>
<accession>A0A2P8DCZ0</accession>
<dbReference type="Gene3D" id="3.90.79.10">
    <property type="entry name" value="Nucleoside Triphosphate Pyrophosphohydrolase"/>
    <property type="match status" value="1"/>
</dbReference>
<dbReference type="Pfam" id="PF00293">
    <property type="entry name" value="NUDIX"/>
    <property type="match status" value="1"/>
</dbReference>
<dbReference type="InterPro" id="IPR045121">
    <property type="entry name" value="CoAse"/>
</dbReference>
<protein>
    <submittedName>
        <fullName evidence="8">NUDIX domain-containing protein</fullName>
    </submittedName>
</protein>
<evidence type="ECO:0000256" key="5">
    <source>
        <dbReference type="ARBA" id="ARBA00022842"/>
    </source>
</evidence>
<evidence type="ECO:0000256" key="4">
    <source>
        <dbReference type="ARBA" id="ARBA00022801"/>
    </source>
</evidence>
<evidence type="ECO:0000256" key="2">
    <source>
        <dbReference type="ARBA" id="ARBA00001946"/>
    </source>
</evidence>
<organism evidence="8 9">
    <name type="scientific">Taibaiella chishuiensis</name>
    <dbReference type="NCBI Taxonomy" id="1434707"/>
    <lineage>
        <taxon>Bacteria</taxon>
        <taxon>Pseudomonadati</taxon>
        <taxon>Bacteroidota</taxon>
        <taxon>Chitinophagia</taxon>
        <taxon>Chitinophagales</taxon>
        <taxon>Chitinophagaceae</taxon>
        <taxon>Taibaiella</taxon>
    </lineage>
</organism>
<keyword evidence="6" id="KW-0464">Manganese</keyword>
<keyword evidence="9" id="KW-1185">Reference proteome</keyword>
<dbReference type="PANTHER" id="PTHR12992">
    <property type="entry name" value="NUDIX HYDROLASE"/>
    <property type="match status" value="1"/>
</dbReference>
<reference evidence="8 9" key="1">
    <citation type="submission" date="2018-03" db="EMBL/GenBank/DDBJ databases">
        <title>Genomic Encyclopedia of Type Strains, Phase III (KMG-III): the genomes of soil and plant-associated and newly described type strains.</title>
        <authorList>
            <person name="Whitman W."/>
        </authorList>
    </citation>
    <scope>NUCLEOTIDE SEQUENCE [LARGE SCALE GENOMIC DNA]</scope>
    <source>
        <strain evidence="8 9">CGMCC 1.12700</strain>
    </source>
</reference>
<dbReference type="PROSITE" id="PS51462">
    <property type="entry name" value="NUDIX"/>
    <property type="match status" value="1"/>
</dbReference>
<evidence type="ECO:0000256" key="1">
    <source>
        <dbReference type="ARBA" id="ARBA00001936"/>
    </source>
</evidence>
<evidence type="ECO:0000256" key="3">
    <source>
        <dbReference type="ARBA" id="ARBA00022723"/>
    </source>
</evidence>